<dbReference type="KEGG" id="aef:GEV26_02205"/>
<dbReference type="EMBL" id="CP045737">
    <property type="protein sequence ID" value="QGG40276.1"/>
    <property type="molecule type" value="Genomic_DNA"/>
</dbReference>
<evidence type="ECO:0000313" key="2">
    <source>
        <dbReference type="EMBL" id="QGG40276.1"/>
    </source>
</evidence>
<name>A0A5Q2MGV5_9ACTN</name>
<evidence type="ECO:0000313" key="3">
    <source>
        <dbReference type="Proteomes" id="UP000392064"/>
    </source>
</evidence>
<dbReference type="RefSeq" id="WP_153651548.1">
    <property type="nucleotide sequence ID" value="NZ_CP045737.1"/>
</dbReference>
<gene>
    <name evidence="2" type="ORF">GEV26_02205</name>
</gene>
<feature type="region of interest" description="Disordered" evidence="1">
    <location>
        <begin position="1"/>
        <end position="51"/>
    </location>
</feature>
<organism evidence="2 3">
    <name type="scientific">Aeromicrobium yanjiei</name>
    <dbReference type="NCBI Taxonomy" id="2662028"/>
    <lineage>
        <taxon>Bacteria</taxon>
        <taxon>Bacillati</taxon>
        <taxon>Actinomycetota</taxon>
        <taxon>Actinomycetes</taxon>
        <taxon>Propionibacteriales</taxon>
        <taxon>Nocardioidaceae</taxon>
        <taxon>Aeromicrobium</taxon>
    </lineage>
</organism>
<accession>A0A5Q2MGV5</accession>
<reference evidence="2 3" key="1">
    <citation type="submission" date="2019-11" db="EMBL/GenBank/DDBJ databases">
        <authorList>
            <person name="Li J."/>
        </authorList>
    </citation>
    <scope>NUCLEOTIDE SEQUENCE [LARGE SCALE GENOMIC DNA]</scope>
    <source>
        <strain evidence="2 3">MF47</strain>
    </source>
</reference>
<keyword evidence="3" id="KW-1185">Reference proteome</keyword>
<dbReference type="AlphaFoldDB" id="A0A5Q2MGV5"/>
<evidence type="ECO:0000256" key="1">
    <source>
        <dbReference type="SAM" id="MobiDB-lite"/>
    </source>
</evidence>
<sequence>MSESPIEPDTERGADEGQGEDFDPVQTGEPATGPEAPVPPGGQDLADQPGS</sequence>
<proteinExistence type="predicted"/>
<dbReference type="Proteomes" id="UP000392064">
    <property type="component" value="Chromosome"/>
</dbReference>
<protein>
    <submittedName>
        <fullName evidence="2">Uncharacterized protein</fullName>
    </submittedName>
</protein>